<dbReference type="RefSeq" id="WP_078928729.1">
    <property type="nucleotide sequence ID" value="NZ_FUXX01000018.1"/>
</dbReference>
<evidence type="ECO:0000256" key="1">
    <source>
        <dbReference type="SAM" id="Phobius"/>
    </source>
</evidence>
<dbReference type="PANTHER" id="PTHR22916">
    <property type="entry name" value="GLYCOSYLTRANSFERASE"/>
    <property type="match status" value="1"/>
</dbReference>
<keyword evidence="1" id="KW-0812">Transmembrane</keyword>
<reference evidence="4" key="1">
    <citation type="submission" date="2017-02" db="EMBL/GenBank/DDBJ databases">
        <authorList>
            <person name="Varghese N."/>
            <person name="Submissions S."/>
        </authorList>
    </citation>
    <scope>NUCLEOTIDE SEQUENCE [LARGE SCALE GENOMIC DNA]</scope>
    <source>
        <strain evidence="4">DSM 3072</strain>
    </source>
</reference>
<keyword evidence="1" id="KW-0472">Membrane</keyword>
<dbReference type="AlphaFoldDB" id="A0A1T4VBK2"/>
<keyword evidence="4" id="KW-1185">Reference proteome</keyword>
<sequence>MRYSKITFVCPCYNHEKYVLFFLKSLIEQTENNWELIIIDDFSSDKSVELINSIQDKRITLLKNSFNMGINANVSRGISLAKTDIISFVASDDILLPNYVETVLDVFNNTDVDVCYSPLKHIDQNGNMIKSENSLPYSCTEFQILEGMFLQGNLLPSPGMAFKKSVFLPYLPLDISMLQYSDYQMHLYVLIFHKIKMLRNAIVLYRVTGNSTSSRSKAVILREKIETKKLMDTFVRLFSNNLELFYEVFGNNPVVVGNNVTTETINYWLGRIALSSSNKERQDWGLSIIMDFIAQEENLKLLHSLYNFSFKDYLKLSENVLSKSPLSDEEKKIKKYKSKLKRLQFTFFCFVIIFFILYFFYILNYA</sequence>
<gene>
    <name evidence="3" type="ORF">SAMN02745213_01243</name>
</gene>
<feature type="domain" description="Glycosyltransferase 2-like" evidence="2">
    <location>
        <begin position="8"/>
        <end position="137"/>
    </location>
</feature>
<protein>
    <submittedName>
        <fullName evidence="3">Glycosyl transferase family 2</fullName>
    </submittedName>
</protein>
<dbReference type="GO" id="GO:0016758">
    <property type="term" value="F:hexosyltransferase activity"/>
    <property type="evidence" value="ECO:0007669"/>
    <property type="project" value="UniProtKB-ARBA"/>
</dbReference>
<keyword evidence="1" id="KW-1133">Transmembrane helix</keyword>
<name>A0A1T4VBK2_9GAMM</name>
<dbReference type="InterPro" id="IPR029044">
    <property type="entry name" value="Nucleotide-diphossugar_trans"/>
</dbReference>
<feature type="transmembrane region" description="Helical" evidence="1">
    <location>
        <begin position="343"/>
        <end position="363"/>
    </location>
</feature>
<keyword evidence="3" id="KW-0808">Transferase</keyword>
<evidence type="ECO:0000313" key="3">
    <source>
        <dbReference type="EMBL" id="SKA62334.1"/>
    </source>
</evidence>
<proteinExistence type="predicted"/>
<dbReference type="EMBL" id="FUXX01000018">
    <property type="protein sequence ID" value="SKA62334.1"/>
    <property type="molecule type" value="Genomic_DNA"/>
</dbReference>
<dbReference type="SUPFAM" id="SSF53448">
    <property type="entry name" value="Nucleotide-diphospho-sugar transferases"/>
    <property type="match status" value="1"/>
</dbReference>
<organism evidence="3 4">
    <name type="scientific">Succinivibrio dextrinosolvens DSM 3072</name>
    <dbReference type="NCBI Taxonomy" id="1123324"/>
    <lineage>
        <taxon>Bacteria</taxon>
        <taxon>Pseudomonadati</taxon>
        <taxon>Pseudomonadota</taxon>
        <taxon>Gammaproteobacteria</taxon>
        <taxon>Aeromonadales</taxon>
        <taxon>Succinivibrionaceae</taxon>
        <taxon>Succinivibrio</taxon>
    </lineage>
</organism>
<dbReference type="InterPro" id="IPR001173">
    <property type="entry name" value="Glyco_trans_2-like"/>
</dbReference>
<dbReference type="Pfam" id="PF00535">
    <property type="entry name" value="Glycos_transf_2"/>
    <property type="match status" value="1"/>
</dbReference>
<accession>A0A1T4VBK2</accession>
<dbReference type="Gene3D" id="3.90.550.10">
    <property type="entry name" value="Spore Coat Polysaccharide Biosynthesis Protein SpsA, Chain A"/>
    <property type="match status" value="1"/>
</dbReference>
<dbReference type="PANTHER" id="PTHR22916:SF3">
    <property type="entry name" value="UDP-GLCNAC:BETAGAL BETA-1,3-N-ACETYLGLUCOSAMINYLTRANSFERASE-LIKE PROTEIN 1"/>
    <property type="match status" value="1"/>
</dbReference>
<evidence type="ECO:0000259" key="2">
    <source>
        <dbReference type="Pfam" id="PF00535"/>
    </source>
</evidence>
<dbReference type="Proteomes" id="UP000242432">
    <property type="component" value="Unassembled WGS sequence"/>
</dbReference>
<evidence type="ECO:0000313" key="4">
    <source>
        <dbReference type="Proteomes" id="UP000242432"/>
    </source>
</evidence>